<dbReference type="EMBL" id="FNDI01000038">
    <property type="protein sequence ID" value="SDJ22537.1"/>
    <property type="molecule type" value="Genomic_DNA"/>
</dbReference>
<keyword evidence="2" id="KW-1185">Reference proteome</keyword>
<proteinExistence type="predicted"/>
<sequence>MTARGYPKSYALRRGVILRAAVHTTMLASEPALGGFLAWDGTDYVLNNADGTYAAITFDGSDIVGVFFDAESSYNPYVSGGAYDIEIFFRGMPPRLRSLAERHALAYNRQNYQCRSMALITAAFWSVDDYLTAAFPWEDVFRHGAHIVRVELLGDTDEAWQEWREAYQCSPGQLAAARALFWRDLSK</sequence>
<name>A0A7Z7BH24_9BURK</name>
<organism evidence="1 2">
    <name type="scientific">Paraburkholderia steynii</name>
    <dbReference type="NCBI Taxonomy" id="1245441"/>
    <lineage>
        <taxon>Bacteria</taxon>
        <taxon>Pseudomonadati</taxon>
        <taxon>Pseudomonadota</taxon>
        <taxon>Betaproteobacteria</taxon>
        <taxon>Burkholderiales</taxon>
        <taxon>Burkholderiaceae</taxon>
        <taxon>Paraburkholderia</taxon>
    </lineage>
</organism>
<evidence type="ECO:0000313" key="1">
    <source>
        <dbReference type="EMBL" id="SDJ22537.1"/>
    </source>
</evidence>
<evidence type="ECO:0000313" key="2">
    <source>
        <dbReference type="Proteomes" id="UP000198900"/>
    </source>
</evidence>
<reference evidence="1" key="1">
    <citation type="submission" date="2016-10" db="EMBL/GenBank/DDBJ databases">
        <authorList>
            <person name="Varghese N."/>
            <person name="Submissions S."/>
        </authorList>
    </citation>
    <scope>NUCLEOTIDE SEQUENCE [LARGE SCALE GENOMIC DNA]</scope>
    <source>
        <strain evidence="1">YR281</strain>
    </source>
</reference>
<dbReference type="AlphaFoldDB" id="A0A7Z7BH24"/>
<accession>A0A7Z7BH24</accession>
<gene>
    <name evidence="1" type="ORF">SAMN04487926_13826</name>
</gene>
<dbReference type="Proteomes" id="UP000198900">
    <property type="component" value="Unassembled WGS sequence"/>
</dbReference>
<protein>
    <submittedName>
        <fullName evidence="1">Uncharacterized protein</fullName>
    </submittedName>
</protein>
<comment type="caution">
    <text evidence="1">The sequence shown here is derived from an EMBL/GenBank/DDBJ whole genome shotgun (WGS) entry which is preliminary data.</text>
</comment>